<keyword evidence="8" id="KW-1185">Reference proteome</keyword>
<evidence type="ECO:0000256" key="1">
    <source>
        <dbReference type="ARBA" id="ARBA00007469"/>
    </source>
</evidence>
<dbReference type="PANTHER" id="PTHR11240:SF75">
    <property type="entry name" value="RIBONUCLEASE 3"/>
    <property type="match status" value="1"/>
</dbReference>
<dbReference type="InterPro" id="IPR001568">
    <property type="entry name" value="RNase_T2-like"/>
</dbReference>
<sequence>MQSDFGFTLELAGFSAMVVRAASQPPTPSLSLMTSIPWSYNGQSRPATPAGINVQNQYPLLSPCMAYGLNIPDDDRNVLIQYWPNMYGDNEAFWGHEYEKHGSCVHPFYLDQLTYFVIAHRVATSTDLYSILLAADFEVVFKTLA</sequence>
<evidence type="ECO:0000256" key="6">
    <source>
        <dbReference type="RuleBase" id="RU004328"/>
    </source>
</evidence>
<evidence type="ECO:0000256" key="5">
    <source>
        <dbReference type="ARBA" id="ARBA00023239"/>
    </source>
</evidence>
<dbReference type="GO" id="GO:0005576">
    <property type="term" value="C:extracellular region"/>
    <property type="evidence" value="ECO:0007669"/>
    <property type="project" value="TreeGrafter"/>
</dbReference>
<keyword evidence="5" id="KW-0456">Lyase</keyword>
<gene>
    <name evidence="7" type="primary">RNLE_0</name>
    <name evidence="7" type="ORF">CFP56_017552</name>
</gene>
<keyword evidence="4" id="KW-0378">Hydrolase</keyword>
<dbReference type="GO" id="GO:0033897">
    <property type="term" value="F:ribonuclease T2 activity"/>
    <property type="evidence" value="ECO:0007669"/>
    <property type="project" value="InterPro"/>
</dbReference>
<comment type="caution">
    <text evidence="7">The sequence shown here is derived from an EMBL/GenBank/DDBJ whole genome shotgun (WGS) entry which is preliminary data.</text>
</comment>
<dbReference type="SUPFAM" id="SSF55895">
    <property type="entry name" value="Ribonuclease Rh-like"/>
    <property type="match status" value="1"/>
</dbReference>
<evidence type="ECO:0000256" key="2">
    <source>
        <dbReference type="ARBA" id="ARBA00022722"/>
    </source>
</evidence>
<keyword evidence="2" id="KW-0540">Nuclease</keyword>
<dbReference type="InterPro" id="IPR033130">
    <property type="entry name" value="RNase_T2_His_AS_2"/>
</dbReference>
<dbReference type="Gene3D" id="3.90.730.10">
    <property type="entry name" value="Ribonuclease T2-like"/>
    <property type="match status" value="1"/>
</dbReference>
<dbReference type="Proteomes" id="UP000237347">
    <property type="component" value="Unassembled WGS sequence"/>
</dbReference>
<dbReference type="EMBL" id="PKMF04000276">
    <property type="protein sequence ID" value="KAK7839776.1"/>
    <property type="molecule type" value="Genomic_DNA"/>
</dbReference>
<dbReference type="PROSITE" id="PS00531">
    <property type="entry name" value="RNASE_T2_2"/>
    <property type="match status" value="1"/>
</dbReference>
<accession>A0AAW0KMG9</accession>
<proteinExistence type="inferred from homology"/>
<comment type="similarity">
    <text evidence="1 6">Belongs to the RNase T2 family.</text>
</comment>
<protein>
    <submittedName>
        <fullName evidence="7">Extracellular ribonuclease le</fullName>
    </submittedName>
</protein>
<evidence type="ECO:0000313" key="8">
    <source>
        <dbReference type="Proteomes" id="UP000237347"/>
    </source>
</evidence>
<keyword evidence="3" id="KW-0255">Endonuclease</keyword>
<dbReference type="Pfam" id="PF00445">
    <property type="entry name" value="Ribonuclease_T2"/>
    <property type="match status" value="1"/>
</dbReference>
<dbReference type="InterPro" id="IPR036430">
    <property type="entry name" value="RNase_T2-like_sf"/>
</dbReference>
<dbReference type="PANTHER" id="PTHR11240">
    <property type="entry name" value="RIBONUCLEASE T2"/>
    <property type="match status" value="1"/>
</dbReference>
<dbReference type="GO" id="GO:0016787">
    <property type="term" value="F:hydrolase activity"/>
    <property type="evidence" value="ECO:0007669"/>
    <property type="project" value="UniProtKB-KW"/>
</dbReference>
<evidence type="ECO:0000313" key="7">
    <source>
        <dbReference type="EMBL" id="KAK7839776.1"/>
    </source>
</evidence>
<evidence type="ECO:0000256" key="3">
    <source>
        <dbReference type="ARBA" id="ARBA00022759"/>
    </source>
</evidence>
<name>A0AAW0KMG9_QUESU</name>
<evidence type="ECO:0000256" key="4">
    <source>
        <dbReference type="ARBA" id="ARBA00022801"/>
    </source>
</evidence>
<organism evidence="7 8">
    <name type="scientific">Quercus suber</name>
    <name type="common">Cork oak</name>
    <dbReference type="NCBI Taxonomy" id="58331"/>
    <lineage>
        <taxon>Eukaryota</taxon>
        <taxon>Viridiplantae</taxon>
        <taxon>Streptophyta</taxon>
        <taxon>Embryophyta</taxon>
        <taxon>Tracheophyta</taxon>
        <taxon>Spermatophyta</taxon>
        <taxon>Magnoliopsida</taxon>
        <taxon>eudicotyledons</taxon>
        <taxon>Gunneridae</taxon>
        <taxon>Pentapetalae</taxon>
        <taxon>rosids</taxon>
        <taxon>fabids</taxon>
        <taxon>Fagales</taxon>
        <taxon>Fagaceae</taxon>
        <taxon>Quercus</taxon>
    </lineage>
</organism>
<reference evidence="7 8" key="1">
    <citation type="journal article" date="2018" name="Sci. Data">
        <title>The draft genome sequence of cork oak.</title>
        <authorList>
            <person name="Ramos A.M."/>
            <person name="Usie A."/>
            <person name="Barbosa P."/>
            <person name="Barros P.M."/>
            <person name="Capote T."/>
            <person name="Chaves I."/>
            <person name="Simoes F."/>
            <person name="Abreu I."/>
            <person name="Carrasquinho I."/>
            <person name="Faro C."/>
            <person name="Guimaraes J.B."/>
            <person name="Mendonca D."/>
            <person name="Nobrega F."/>
            <person name="Rodrigues L."/>
            <person name="Saibo N.J.M."/>
            <person name="Varela M.C."/>
            <person name="Egas C."/>
            <person name="Matos J."/>
            <person name="Miguel C.M."/>
            <person name="Oliveira M.M."/>
            <person name="Ricardo C.P."/>
            <person name="Goncalves S."/>
        </authorList>
    </citation>
    <scope>NUCLEOTIDE SEQUENCE [LARGE SCALE GENOMIC DNA]</scope>
    <source>
        <strain evidence="8">cv. HL8</strain>
    </source>
</reference>
<dbReference type="GO" id="GO:0003723">
    <property type="term" value="F:RNA binding"/>
    <property type="evidence" value="ECO:0007669"/>
    <property type="project" value="InterPro"/>
</dbReference>
<dbReference type="AlphaFoldDB" id="A0AAW0KMG9"/>
<dbReference type="GO" id="GO:0006401">
    <property type="term" value="P:RNA catabolic process"/>
    <property type="evidence" value="ECO:0007669"/>
    <property type="project" value="TreeGrafter"/>
</dbReference>